<name>A0A0A9FS48_ARUDO</name>
<dbReference type="AlphaFoldDB" id="A0A0A9FS48"/>
<organism evidence="1">
    <name type="scientific">Arundo donax</name>
    <name type="common">Giant reed</name>
    <name type="synonym">Donax arundinaceus</name>
    <dbReference type="NCBI Taxonomy" id="35708"/>
    <lineage>
        <taxon>Eukaryota</taxon>
        <taxon>Viridiplantae</taxon>
        <taxon>Streptophyta</taxon>
        <taxon>Embryophyta</taxon>
        <taxon>Tracheophyta</taxon>
        <taxon>Spermatophyta</taxon>
        <taxon>Magnoliopsida</taxon>
        <taxon>Liliopsida</taxon>
        <taxon>Poales</taxon>
        <taxon>Poaceae</taxon>
        <taxon>PACMAD clade</taxon>
        <taxon>Arundinoideae</taxon>
        <taxon>Arundineae</taxon>
        <taxon>Arundo</taxon>
    </lineage>
</organism>
<reference evidence="1" key="1">
    <citation type="submission" date="2014-09" db="EMBL/GenBank/DDBJ databases">
        <authorList>
            <person name="Magalhaes I.L.F."/>
            <person name="Oliveira U."/>
            <person name="Santos F.R."/>
            <person name="Vidigal T.H.D.A."/>
            <person name="Brescovit A.D."/>
            <person name="Santos A.J."/>
        </authorList>
    </citation>
    <scope>NUCLEOTIDE SEQUENCE</scope>
    <source>
        <tissue evidence="1">Shoot tissue taken approximately 20 cm above the soil surface</tissue>
    </source>
</reference>
<reference evidence="1" key="2">
    <citation type="journal article" date="2015" name="Data Brief">
        <title>Shoot transcriptome of the giant reed, Arundo donax.</title>
        <authorList>
            <person name="Barrero R.A."/>
            <person name="Guerrero F.D."/>
            <person name="Moolhuijzen P."/>
            <person name="Goolsby J.A."/>
            <person name="Tidwell J."/>
            <person name="Bellgard S.E."/>
            <person name="Bellgard M.I."/>
        </authorList>
    </citation>
    <scope>NUCLEOTIDE SEQUENCE</scope>
    <source>
        <tissue evidence="1">Shoot tissue taken approximately 20 cm above the soil surface</tissue>
    </source>
</reference>
<proteinExistence type="predicted"/>
<sequence>MRISSITYRHAGRYTIMEQPQHSCINLRYTGRTIITHRSSYNI</sequence>
<evidence type="ECO:0000313" key="1">
    <source>
        <dbReference type="EMBL" id="JAE15690.1"/>
    </source>
</evidence>
<accession>A0A0A9FS48</accession>
<protein>
    <submittedName>
        <fullName evidence="1">Uncharacterized protein</fullName>
    </submittedName>
</protein>
<dbReference type="EMBL" id="GBRH01182206">
    <property type="protein sequence ID" value="JAE15690.1"/>
    <property type="molecule type" value="Transcribed_RNA"/>
</dbReference>